<evidence type="ECO:0000313" key="2">
    <source>
        <dbReference type="EMBL" id="MBF8148603.1"/>
    </source>
</evidence>
<dbReference type="InterPro" id="IPR013783">
    <property type="entry name" value="Ig-like_fold"/>
</dbReference>
<name>A0ABS0EDU4_9FLAO</name>
<sequence length="579" mass="61636">MKTINKYIIAIAAMLMMVSCYDGIDPITEVDPGPDTGAPIVSIISPVDGLSIFEPNPISTINIEINVQDDIEVGDITLTLDGMQIAYFSAGSYLDYRIVIKELTYDNIAIGDHTLTVTATDLVGNETTATTNFTKEPPYTPLYPGEILYMPFNGDFTDLVTSTSATEVGNPGFTSDNGISALAYQGAADSYLTFPSEGLAQGSNFSATFWLKVDGSDTRSGILNIAPLDPSSPSDKPSGFGLIREGSASAQKFILLTGNGDNATWLNPGDPATIDPTLEEWVHLGISISESTVALYLNGELAGQSDFAGIDWTDVGDLTIMSGGPNFSEWGHNTEKGQMDELRLYNTTLTQSEIQTVMLKDQAALYMSFNGNYKDAVSGNVASEVGNPSFNFSGGISGDAYQGAADSYLNLPSDELAQGSNFSAAFWLKMDGSDTRAGILNIAPAEPGSPSDKPSGFGLIREGSETAQKFILLAGNGSNATWLNPGDPATIDPTLDNWVHVGFVISEDKTAMYLDGALVGESDFPGIDWTGVGDLAIMSGDPNFSGWDHKTEKGQMDELFIFKKALSADEMTLLMNDGL</sequence>
<proteinExistence type="predicted"/>
<dbReference type="Gene3D" id="2.60.120.200">
    <property type="match status" value="2"/>
</dbReference>
<dbReference type="Proteomes" id="UP000611215">
    <property type="component" value="Unassembled WGS sequence"/>
</dbReference>
<dbReference type="Pfam" id="PF13385">
    <property type="entry name" value="Laminin_G_3"/>
    <property type="match status" value="2"/>
</dbReference>
<feature type="signal peptide" evidence="1">
    <location>
        <begin position="1"/>
        <end position="22"/>
    </location>
</feature>
<organism evidence="2 3">
    <name type="scientific">Winogradskyella marina</name>
    <dbReference type="NCBI Taxonomy" id="2785530"/>
    <lineage>
        <taxon>Bacteria</taxon>
        <taxon>Pseudomonadati</taxon>
        <taxon>Bacteroidota</taxon>
        <taxon>Flavobacteriia</taxon>
        <taxon>Flavobacteriales</taxon>
        <taxon>Flavobacteriaceae</taxon>
        <taxon>Winogradskyella</taxon>
    </lineage>
</organism>
<dbReference type="SUPFAM" id="SSF49899">
    <property type="entry name" value="Concanavalin A-like lectins/glucanases"/>
    <property type="match status" value="2"/>
</dbReference>
<dbReference type="InterPro" id="IPR013320">
    <property type="entry name" value="ConA-like_dom_sf"/>
</dbReference>
<gene>
    <name evidence="2" type="ORF">ITJ86_01770</name>
</gene>
<keyword evidence="1" id="KW-0732">Signal</keyword>
<protein>
    <submittedName>
        <fullName evidence="2">LamG domain-containing protein</fullName>
    </submittedName>
</protein>
<dbReference type="PANTHER" id="PTHR42535">
    <property type="entry name" value="OOKINETE PROTEIN, PUTATIVE-RELATED"/>
    <property type="match status" value="1"/>
</dbReference>
<dbReference type="PROSITE" id="PS51257">
    <property type="entry name" value="PROKAR_LIPOPROTEIN"/>
    <property type="match status" value="1"/>
</dbReference>
<dbReference type="EMBL" id="JADOET010000001">
    <property type="protein sequence ID" value="MBF8148603.1"/>
    <property type="molecule type" value="Genomic_DNA"/>
</dbReference>
<reference evidence="2 3" key="1">
    <citation type="submission" date="2020-11" db="EMBL/GenBank/DDBJ databases">
        <title>Winogradskyella marina sp. nov., isolated from marine sediment.</title>
        <authorList>
            <person name="Bo J."/>
            <person name="Wang S."/>
            <person name="Song X."/>
            <person name="Du Z."/>
        </authorList>
    </citation>
    <scope>NUCLEOTIDE SEQUENCE [LARGE SCALE GENOMIC DNA]</scope>
    <source>
        <strain evidence="2 3">F6397</strain>
    </source>
</reference>
<feature type="chain" id="PRO_5045951673" evidence="1">
    <location>
        <begin position="23"/>
        <end position="579"/>
    </location>
</feature>
<dbReference type="PANTHER" id="PTHR42535:SF2">
    <property type="entry name" value="CHROMOSOME UNDETERMINED SCAFFOLD_146, WHOLE GENOME SHOTGUN SEQUENCE"/>
    <property type="match status" value="1"/>
</dbReference>
<evidence type="ECO:0000256" key="1">
    <source>
        <dbReference type="SAM" id="SignalP"/>
    </source>
</evidence>
<dbReference type="Gene3D" id="2.60.40.10">
    <property type="entry name" value="Immunoglobulins"/>
    <property type="match status" value="1"/>
</dbReference>
<keyword evidence="3" id="KW-1185">Reference proteome</keyword>
<comment type="caution">
    <text evidence="2">The sequence shown here is derived from an EMBL/GenBank/DDBJ whole genome shotgun (WGS) entry which is preliminary data.</text>
</comment>
<accession>A0ABS0EDU4</accession>
<dbReference type="RefSeq" id="WP_195869882.1">
    <property type="nucleotide sequence ID" value="NZ_JADOET010000001.1"/>
</dbReference>
<evidence type="ECO:0000313" key="3">
    <source>
        <dbReference type="Proteomes" id="UP000611215"/>
    </source>
</evidence>